<dbReference type="Proteomes" id="UP000245380">
    <property type="component" value="Unassembled WGS sequence"/>
</dbReference>
<accession>A0A2U3DC65</accession>
<dbReference type="EMBL" id="MPDK01000002">
    <property type="protein sequence ID" value="PWI58835.1"/>
    <property type="molecule type" value="Genomic_DNA"/>
</dbReference>
<protein>
    <submittedName>
        <fullName evidence="1">Uncharacterized protein</fullName>
    </submittedName>
</protein>
<reference evidence="1 2" key="1">
    <citation type="submission" date="2016-11" db="EMBL/GenBank/DDBJ databases">
        <title>Comparative genomics of Acidibacillus ferroxidans species.</title>
        <authorList>
            <person name="Oliveira G."/>
            <person name="Nunes G."/>
            <person name="Oliveira R."/>
            <person name="Araujo F."/>
            <person name="Salim A."/>
            <person name="Scholte L."/>
            <person name="Morais D."/>
            <person name="Nancucheo I."/>
            <person name="Johnson D.B."/>
            <person name="Grail B."/>
            <person name="Bittencourt J."/>
            <person name="Valadares R."/>
        </authorList>
    </citation>
    <scope>NUCLEOTIDE SEQUENCE [LARGE SCALE GENOMIC DNA]</scope>
    <source>
        <strain evidence="1 2">Y002</strain>
    </source>
</reference>
<gene>
    <name evidence="1" type="ORF">BM613_01720</name>
</gene>
<name>A0A2U3DC65_SULT2</name>
<evidence type="ECO:0000313" key="1">
    <source>
        <dbReference type="EMBL" id="PWI58835.1"/>
    </source>
</evidence>
<dbReference type="AlphaFoldDB" id="A0A2U3DC65"/>
<proteinExistence type="predicted"/>
<organism evidence="1 2">
    <name type="scientific">Sulfoacidibacillus thermotolerans</name>
    <name type="common">Acidibacillus sulfuroxidans</name>
    <dbReference type="NCBI Taxonomy" id="1765684"/>
    <lineage>
        <taxon>Bacteria</taxon>
        <taxon>Bacillati</taxon>
        <taxon>Bacillota</taxon>
        <taxon>Bacilli</taxon>
        <taxon>Bacillales</taxon>
        <taxon>Alicyclobacillaceae</taxon>
        <taxon>Sulfoacidibacillus</taxon>
    </lineage>
</organism>
<evidence type="ECO:0000313" key="2">
    <source>
        <dbReference type="Proteomes" id="UP000245380"/>
    </source>
</evidence>
<keyword evidence="2" id="KW-1185">Reference proteome</keyword>
<comment type="caution">
    <text evidence="1">The sequence shown here is derived from an EMBL/GenBank/DDBJ whole genome shotgun (WGS) entry which is preliminary data.</text>
</comment>
<sequence length="202" mass="22427">MRGVIRQVWGSFQSYMKEFIAWFFLLVIAVMFTELNATATVTEQQEQDLLFQANSQIQTLSSRLHSLPQSSIHHAQEQIAALPTFTDIPSILVTMEQVANQTQVVITSFTFGPQGAIDLNGNSTGAMQGMPNNQANSIIHSLSVQLSIQGKTESILQFVKELEHEPRPTAVDEVDIAQMQRGQQSTATLHCALYYRDVSAQS</sequence>
<dbReference type="Gene3D" id="3.30.70.60">
    <property type="match status" value="1"/>
</dbReference>
<dbReference type="InterPro" id="IPR014717">
    <property type="entry name" value="Transl_elong_EF1B/ribsomal_bS6"/>
</dbReference>